<feature type="signal peptide" evidence="1">
    <location>
        <begin position="1"/>
        <end position="22"/>
    </location>
</feature>
<gene>
    <name evidence="2" type="ORF">ABHF33_14035</name>
</gene>
<dbReference type="EMBL" id="CP157355">
    <property type="protein sequence ID" value="XBM00160.1"/>
    <property type="molecule type" value="Genomic_DNA"/>
</dbReference>
<evidence type="ECO:0000256" key="1">
    <source>
        <dbReference type="SAM" id="SignalP"/>
    </source>
</evidence>
<feature type="chain" id="PRO_5043358144" description="DUF4382 domain-containing protein" evidence="1">
    <location>
        <begin position="23"/>
        <end position="196"/>
    </location>
</feature>
<evidence type="ECO:0000313" key="2">
    <source>
        <dbReference type="EMBL" id="XBM00160.1"/>
    </source>
</evidence>
<organism evidence="2">
    <name type="scientific">Chitinibacter mangrovi</name>
    <dbReference type="NCBI Taxonomy" id="3153927"/>
    <lineage>
        <taxon>Bacteria</taxon>
        <taxon>Pseudomonadati</taxon>
        <taxon>Pseudomonadota</taxon>
        <taxon>Betaproteobacteria</taxon>
        <taxon>Neisseriales</taxon>
        <taxon>Chitinibacteraceae</taxon>
        <taxon>Chitinibacter</taxon>
    </lineage>
</organism>
<dbReference type="PROSITE" id="PS51257">
    <property type="entry name" value="PROKAR_LIPOPROTEIN"/>
    <property type="match status" value="1"/>
</dbReference>
<keyword evidence="1" id="KW-0732">Signal</keyword>
<dbReference type="AlphaFoldDB" id="A0AAU7F7X9"/>
<dbReference type="RefSeq" id="WP_348944525.1">
    <property type="nucleotide sequence ID" value="NZ_CP157355.1"/>
</dbReference>
<evidence type="ECO:0008006" key="3">
    <source>
        <dbReference type="Google" id="ProtNLM"/>
    </source>
</evidence>
<dbReference type="KEGG" id="cmav:ABHF33_14035"/>
<sequence>MLRRLATLLAPLFTLLLLGACASVKPPLAEGRLSPPAGQGIAIVALTASAAPHIRDTVQLQLHIQGDGKKYTGYSHLASDSIRAEGNTPNSEGRLLVLQLPAGRYQAERVSGSWQRQSNSWYDEREFFNLPLQRSFTLGAGEVVYLGQVQVNINLRPDLSLSQNTPRDFYDLHVRSGVTDTRNIQIRPLASQPAGQ</sequence>
<proteinExistence type="predicted"/>
<reference evidence="2" key="1">
    <citation type="submission" date="2024-05" db="EMBL/GenBank/DDBJ databases">
        <authorList>
            <person name="Yang L."/>
            <person name="Pan L."/>
        </authorList>
    </citation>
    <scope>NUCLEOTIDE SEQUENCE</scope>
    <source>
        <strain evidence="2">FCG-7</strain>
    </source>
</reference>
<name>A0AAU7F7X9_9NEIS</name>
<protein>
    <recommendedName>
        <fullName evidence="3">DUF4382 domain-containing protein</fullName>
    </recommendedName>
</protein>
<accession>A0AAU7F7X9</accession>